<sequence length="295" mass="30108">MASWTIHEPSKITCAADVRRLEVSLLVGRLTVIGADGPARIEVSKVGGRAVQVELEGGVLRVRQEGGSAWLGLLSWIMQLAKRIAVDVSIAVPPASRVTLGLISGRVIASGLRERTDVDVTAGSITLMGVGGLTRANLVSGPVEAVGVAGELIMDTVSGELILADSPVTTVRGTTVSGSITCDLDGAADSDIRLDTTSGSITARVPEDSDLAIELRALAGQVTSSFPEELAERTTLSGSTVNGWLGQGTGRLSASAISGSIALLSRPAVAAEDADPNDEPAVAGPVRRDPAEGSA</sequence>
<proteinExistence type="predicted"/>
<feature type="compositionally biased region" description="Basic and acidic residues" evidence="1">
    <location>
        <begin position="286"/>
        <end position="295"/>
    </location>
</feature>
<evidence type="ECO:0000313" key="4">
    <source>
        <dbReference type="Proteomes" id="UP001240236"/>
    </source>
</evidence>
<evidence type="ECO:0000313" key="3">
    <source>
        <dbReference type="EMBL" id="MDQ0368705.1"/>
    </source>
</evidence>
<feature type="region of interest" description="Disordered" evidence="1">
    <location>
        <begin position="267"/>
        <end position="295"/>
    </location>
</feature>
<protein>
    <recommendedName>
        <fullName evidence="2">DUF4097 domain-containing protein</fullName>
    </recommendedName>
</protein>
<dbReference type="RefSeq" id="WP_307243412.1">
    <property type="nucleotide sequence ID" value="NZ_JAUSUZ010000001.1"/>
</dbReference>
<dbReference type="Pfam" id="PF13349">
    <property type="entry name" value="DUF4097"/>
    <property type="match status" value="1"/>
</dbReference>
<dbReference type="InterPro" id="IPR025164">
    <property type="entry name" value="Toastrack_DUF4097"/>
</dbReference>
<dbReference type="AlphaFoldDB" id="A0AAE3W3K5"/>
<accession>A0AAE3W3K5</accession>
<keyword evidence="4" id="KW-1185">Reference proteome</keyword>
<evidence type="ECO:0000259" key="2">
    <source>
        <dbReference type="Pfam" id="PF13349"/>
    </source>
</evidence>
<dbReference type="EMBL" id="JAUSUZ010000001">
    <property type="protein sequence ID" value="MDQ0368705.1"/>
    <property type="molecule type" value="Genomic_DNA"/>
</dbReference>
<comment type="caution">
    <text evidence="3">The sequence shown here is derived from an EMBL/GenBank/DDBJ whole genome shotgun (WGS) entry which is preliminary data.</text>
</comment>
<organism evidence="3 4">
    <name type="scientific">Catenuloplanes indicus</name>
    <dbReference type="NCBI Taxonomy" id="137267"/>
    <lineage>
        <taxon>Bacteria</taxon>
        <taxon>Bacillati</taxon>
        <taxon>Actinomycetota</taxon>
        <taxon>Actinomycetes</taxon>
        <taxon>Micromonosporales</taxon>
        <taxon>Micromonosporaceae</taxon>
        <taxon>Catenuloplanes</taxon>
    </lineage>
</organism>
<feature type="domain" description="DUF4097" evidence="2">
    <location>
        <begin position="80"/>
        <end position="262"/>
    </location>
</feature>
<name>A0AAE3W3K5_9ACTN</name>
<gene>
    <name evidence="3" type="ORF">J2S42_005374</name>
</gene>
<reference evidence="3 4" key="1">
    <citation type="submission" date="2023-07" db="EMBL/GenBank/DDBJ databases">
        <title>Sequencing the genomes of 1000 actinobacteria strains.</title>
        <authorList>
            <person name="Klenk H.-P."/>
        </authorList>
    </citation>
    <scope>NUCLEOTIDE SEQUENCE [LARGE SCALE GENOMIC DNA]</scope>
    <source>
        <strain evidence="3 4">DSM 44709</strain>
    </source>
</reference>
<dbReference type="Proteomes" id="UP001240236">
    <property type="component" value="Unassembled WGS sequence"/>
</dbReference>
<evidence type="ECO:0000256" key="1">
    <source>
        <dbReference type="SAM" id="MobiDB-lite"/>
    </source>
</evidence>